<dbReference type="SUPFAM" id="SSF50978">
    <property type="entry name" value="WD40 repeat-like"/>
    <property type="match status" value="1"/>
</dbReference>
<dbReference type="InterPro" id="IPR026444">
    <property type="entry name" value="Secre_tail"/>
</dbReference>
<dbReference type="Gene3D" id="2.130.10.130">
    <property type="entry name" value="Integrin alpha, N-terminal"/>
    <property type="match status" value="2"/>
</dbReference>
<dbReference type="OrthoDB" id="964745at2"/>
<proteinExistence type="predicted"/>
<dbReference type="InterPro" id="IPR028994">
    <property type="entry name" value="Integrin_alpha_N"/>
</dbReference>
<dbReference type="RefSeq" id="WP_147167938.1">
    <property type="nucleotide sequence ID" value="NZ_VOOR01000025.1"/>
</dbReference>
<accession>A0A5C6RMW6</accession>
<sequence length="482" mass="52101">MKKHAIGLFLMCCSFFCTLNAQNWQLDHLLDGDSEVAAFGRRVVIDEDIALVGDFNGQVVIFRLVEGNWQEEAVLSHSGSGYVNFGASIAINEDQNVILVGASSANDESGVVYVYERVGAYWGDMLPSAILRPAQAVAGGGFGTSVAISGTAIVVGAAATESEGLPGRAYVFEEPVEGWTGEINEVAELIPSESMNRDWFGVAAAIKGEVVIVGAACFGSTGKAFLFERPDNGWSGFISEATIIEPENGFIDNQFGRFLAFNGETIAISAIGDDLGTAEADHSVFVFEKGADWTEVNEIGKLQPGQPIPDSFFGWSVDLHDNRIAVGCWSGTDVYIFDKPEEGWGAMTETSSISGTSETQFGWDVGVWGQRLIIGAPAFNSPNENGKVWFYSDADVANSLEIQPMVNITISPNPTDGVFNISGDKQKYDQIQVISLTGQILATLPATGQERYDLSFLPAGIYWIKVISDDHQWAIRRIIIQR</sequence>
<dbReference type="NCBIfam" id="TIGR04183">
    <property type="entry name" value="Por_Secre_tail"/>
    <property type="match status" value="1"/>
</dbReference>
<dbReference type="PANTHER" id="PTHR36220">
    <property type="entry name" value="UNNAMED PRODUCT"/>
    <property type="match status" value="1"/>
</dbReference>
<protein>
    <submittedName>
        <fullName evidence="4">T9SS type A sorting domain-containing protein</fullName>
    </submittedName>
</protein>
<feature type="chain" id="PRO_5022660826" evidence="2">
    <location>
        <begin position="22"/>
        <end position="482"/>
    </location>
</feature>
<dbReference type="AlphaFoldDB" id="A0A5C6RMW6"/>
<dbReference type="EMBL" id="VOOR01000025">
    <property type="protein sequence ID" value="TXB62722.1"/>
    <property type="molecule type" value="Genomic_DNA"/>
</dbReference>
<keyword evidence="1 2" id="KW-0732">Signal</keyword>
<gene>
    <name evidence="4" type="ORF">FRY97_12805</name>
</gene>
<name>A0A5C6RMW6_9BACT</name>
<dbReference type="InterPro" id="IPR036322">
    <property type="entry name" value="WD40_repeat_dom_sf"/>
</dbReference>
<dbReference type="Pfam" id="PF14312">
    <property type="entry name" value="FG-GAP_2"/>
    <property type="match status" value="2"/>
</dbReference>
<evidence type="ECO:0000256" key="2">
    <source>
        <dbReference type="SAM" id="SignalP"/>
    </source>
</evidence>
<dbReference type="PANTHER" id="PTHR36220:SF1">
    <property type="entry name" value="GAMMA TUBULIN COMPLEX COMPONENT C-TERMINAL DOMAIN-CONTAINING PROTEIN"/>
    <property type="match status" value="1"/>
</dbReference>
<dbReference type="Proteomes" id="UP000321580">
    <property type="component" value="Unassembled WGS sequence"/>
</dbReference>
<keyword evidence="5" id="KW-1185">Reference proteome</keyword>
<organism evidence="4 5">
    <name type="scientific">Phaeodactylibacter luteus</name>
    <dbReference type="NCBI Taxonomy" id="1564516"/>
    <lineage>
        <taxon>Bacteria</taxon>
        <taxon>Pseudomonadati</taxon>
        <taxon>Bacteroidota</taxon>
        <taxon>Saprospiria</taxon>
        <taxon>Saprospirales</taxon>
        <taxon>Haliscomenobacteraceae</taxon>
        <taxon>Phaeodactylibacter</taxon>
    </lineage>
</organism>
<feature type="domain" description="Secretion system C-terminal sorting" evidence="3">
    <location>
        <begin position="410"/>
        <end position="480"/>
    </location>
</feature>
<dbReference type="Pfam" id="PF18962">
    <property type="entry name" value="Por_Secre_tail"/>
    <property type="match status" value="1"/>
</dbReference>
<comment type="caution">
    <text evidence="4">The sequence shown here is derived from an EMBL/GenBank/DDBJ whole genome shotgun (WGS) entry which is preliminary data.</text>
</comment>
<evidence type="ECO:0000259" key="3">
    <source>
        <dbReference type="Pfam" id="PF18962"/>
    </source>
</evidence>
<dbReference type="InterPro" id="IPR013517">
    <property type="entry name" value="FG-GAP"/>
</dbReference>
<reference evidence="4 5" key="1">
    <citation type="submission" date="2019-08" db="EMBL/GenBank/DDBJ databases">
        <title>Genome of Phaeodactylibacter luteus.</title>
        <authorList>
            <person name="Bowman J.P."/>
        </authorList>
    </citation>
    <scope>NUCLEOTIDE SEQUENCE [LARGE SCALE GENOMIC DNA]</scope>
    <source>
        <strain evidence="4 5">KCTC 42180</strain>
    </source>
</reference>
<evidence type="ECO:0000313" key="4">
    <source>
        <dbReference type="EMBL" id="TXB62722.1"/>
    </source>
</evidence>
<evidence type="ECO:0000256" key="1">
    <source>
        <dbReference type="ARBA" id="ARBA00022729"/>
    </source>
</evidence>
<feature type="signal peptide" evidence="2">
    <location>
        <begin position="1"/>
        <end position="21"/>
    </location>
</feature>
<evidence type="ECO:0000313" key="5">
    <source>
        <dbReference type="Proteomes" id="UP000321580"/>
    </source>
</evidence>